<organism evidence="9 10">
    <name type="scientific">Rhodoferax saidenbachensis</name>
    <dbReference type="NCBI Taxonomy" id="1484693"/>
    <lineage>
        <taxon>Bacteria</taxon>
        <taxon>Pseudomonadati</taxon>
        <taxon>Pseudomonadota</taxon>
        <taxon>Betaproteobacteria</taxon>
        <taxon>Burkholderiales</taxon>
        <taxon>Comamonadaceae</taxon>
        <taxon>Rhodoferax</taxon>
    </lineage>
</organism>
<feature type="transmembrane region" description="Helical" evidence="7">
    <location>
        <begin position="34"/>
        <end position="55"/>
    </location>
</feature>
<evidence type="ECO:0000313" key="9">
    <source>
        <dbReference type="EMBL" id="APW42789.1"/>
    </source>
</evidence>
<dbReference type="eggNOG" id="COG2814">
    <property type="taxonomic scope" value="Bacteria"/>
</dbReference>
<dbReference type="InterPro" id="IPR036259">
    <property type="entry name" value="MFS_trans_sf"/>
</dbReference>
<dbReference type="PANTHER" id="PTHR23517">
    <property type="entry name" value="RESISTANCE PROTEIN MDTM, PUTATIVE-RELATED-RELATED"/>
    <property type="match status" value="1"/>
</dbReference>
<proteinExistence type="predicted"/>
<gene>
    <name evidence="9" type="ORF">RS694_09775</name>
</gene>
<dbReference type="InterPro" id="IPR011701">
    <property type="entry name" value="MFS"/>
</dbReference>
<dbReference type="PROSITE" id="PS50850">
    <property type="entry name" value="MFS"/>
    <property type="match status" value="1"/>
</dbReference>
<feature type="transmembrane region" description="Helical" evidence="7">
    <location>
        <begin position="102"/>
        <end position="124"/>
    </location>
</feature>
<evidence type="ECO:0000256" key="5">
    <source>
        <dbReference type="ARBA" id="ARBA00022989"/>
    </source>
</evidence>
<evidence type="ECO:0000256" key="4">
    <source>
        <dbReference type="ARBA" id="ARBA00022692"/>
    </source>
</evidence>
<evidence type="ECO:0000256" key="1">
    <source>
        <dbReference type="ARBA" id="ARBA00004651"/>
    </source>
</evidence>
<feature type="transmembrane region" description="Helical" evidence="7">
    <location>
        <begin position="130"/>
        <end position="147"/>
    </location>
</feature>
<protein>
    <submittedName>
        <fullName evidence="9">MFS transporter</fullName>
    </submittedName>
</protein>
<dbReference type="GO" id="GO:0005886">
    <property type="term" value="C:plasma membrane"/>
    <property type="evidence" value="ECO:0007669"/>
    <property type="project" value="UniProtKB-SubCell"/>
</dbReference>
<keyword evidence="2" id="KW-0813">Transport</keyword>
<dbReference type="Proteomes" id="UP000186110">
    <property type="component" value="Chromosome"/>
</dbReference>
<keyword evidence="4 7" id="KW-0812">Transmembrane</keyword>
<dbReference type="SUPFAM" id="SSF103473">
    <property type="entry name" value="MFS general substrate transporter"/>
    <property type="match status" value="1"/>
</dbReference>
<dbReference type="InterPro" id="IPR020846">
    <property type="entry name" value="MFS_dom"/>
</dbReference>
<comment type="subcellular location">
    <subcellularLocation>
        <location evidence="1">Cell membrane</location>
        <topology evidence="1">Multi-pass membrane protein</topology>
    </subcellularLocation>
</comment>
<evidence type="ECO:0000313" key="10">
    <source>
        <dbReference type="Proteomes" id="UP000186110"/>
    </source>
</evidence>
<dbReference type="EMBL" id="CP019239">
    <property type="protein sequence ID" value="APW42789.1"/>
    <property type="molecule type" value="Genomic_DNA"/>
</dbReference>
<keyword evidence="6 7" id="KW-0472">Membrane</keyword>
<dbReference type="GO" id="GO:0022857">
    <property type="term" value="F:transmembrane transporter activity"/>
    <property type="evidence" value="ECO:0007669"/>
    <property type="project" value="InterPro"/>
</dbReference>
<dbReference type="Pfam" id="PF07690">
    <property type="entry name" value="MFS_1"/>
    <property type="match status" value="1"/>
</dbReference>
<dbReference type="Gene3D" id="1.20.1250.20">
    <property type="entry name" value="MFS general substrate transporter like domains"/>
    <property type="match status" value="2"/>
</dbReference>
<evidence type="ECO:0000256" key="3">
    <source>
        <dbReference type="ARBA" id="ARBA00022475"/>
    </source>
</evidence>
<feature type="transmembrane region" description="Helical" evidence="7">
    <location>
        <begin position="265"/>
        <end position="286"/>
    </location>
</feature>
<keyword evidence="5 7" id="KW-1133">Transmembrane helix</keyword>
<feature type="transmembrane region" description="Helical" evidence="7">
    <location>
        <begin position="67"/>
        <end position="90"/>
    </location>
</feature>
<evidence type="ECO:0000256" key="6">
    <source>
        <dbReference type="ARBA" id="ARBA00023136"/>
    </source>
</evidence>
<keyword evidence="10" id="KW-1185">Reference proteome</keyword>
<dbReference type="CDD" id="cd06174">
    <property type="entry name" value="MFS"/>
    <property type="match status" value="1"/>
</dbReference>
<evidence type="ECO:0000256" key="7">
    <source>
        <dbReference type="SAM" id="Phobius"/>
    </source>
</evidence>
<evidence type="ECO:0000259" key="8">
    <source>
        <dbReference type="PROSITE" id="PS50850"/>
    </source>
</evidence>
<keyword evidence="3" id="KW-1003">Cell membrane</keyword>
<feature type="transmembrane region" description="Helical" evidence="7">
    <location>
        <begin position="184"/>
        <end position="203"/>
    </location>
</feature>
<dbReference type="KEGG" id="rsb:RS694_09775"/>
<reference evidence="9 10" key="1">
    <citation type="submission" date="2017-01" db="EMBL/GenBank/DDBJ databases">
        <authorList>
            <person name="Mah S.A."/>
            <person name="Swanson W.J."/>
            <person name="Moy G.W."/>
            <person name="Vacquier V.D."/>
        </authorList>
    </citation>
    <scope>NUCLEOTIDE SEQUENCE [LARGE SCALE GENOMIC DNA]</scope>
    <source>
        <strain evidence="9 10">DSM 22694</strain>
    </source>
</reference>
<accession>A0A1P8K9V7</accession>
<feature type="transmembrane region" description="Helical" evidence="7">
    <location>
        <begin position="236"/>
        <end position="256"/>
    </location>
</feature>
<feature type="transmembrane region" description="Helical" evidence="7">
    <location>
        <begin position="298"/>
        <end position="318"/>
    </location>
</feature>
<sequence length="415" mass="42920">MGWGPGLYTAALIMPSSSPATSPDLSTTHWPRVLLLWFCGLVAAMQFAKISLAFVPLQLHYAVSAASMGWVLSTAGVVGLLFGVTMGLLAPGIGYRRLLLGGLWLGAALALAQAALLPLPLFWASRVLEGASHLALVVAAPTLMAASTGPGHRSVAMGLWSTFVGAAFAISGLLLPWVLAGAGLVAVFYGHAALLALAALAVHRMVPTDALPLAPLPGVSTLLARHVAIYTHWETALPGLCFFCYTFLGLALLTFVPSLTGTDRYWMVAVLPLTGVAGTFCAGWMAQYWMPPLRLVRWAYSALAVMALGLGGCLLAGWALAIPALMLMFTAGVCCGSSYALIPYLNATSAPQALANGAVAQMGNLGSTLGPPAFALALSLWGGAGLVALVLCSAGLGLCLALWGKRQHTRRSQGA</sequence>
<name>A0A1P8K9V7_9BURK</name>
<evidence type="ECO:0000256" key="2">
    <source>
        <dbReference type="ARBA" id="ARBA00022448"/>
    </source>
</evidence>
<feature type="domain" description="Major facilitator superfamily (MFS) profile" evidence="8">
    <location>
        <begin position="32"/>
        <end position="407"/>
    </location>
</feature>
<feature type="transmembrane region" description="Helical" evidence="7">
    <location>
        <begin position="325"/>
        <end position="345"/>
    </location>
</feature>
<dbReference type="AlphaFoldDB" id="A0A1P8K9V7"/>
<dbReference type="InterPro" id="IPR050171">
    <property type="entry name" value="MFS_Transporters"/>
</dbReference>
<feature type="transmembrane region" description="Helical" evidence="7">
    <location>
        <begin position="159"/>
        <end position="178"/>
    </location>
</feature>
<feature type="transmembrane region" description="Helical" evidence="7">
    <location>
        <begin position="373"/>
        <end position="403"/>
    </location>
</feature>